<sequence length="118" mass="13281">MATLLGVLMVGCASHRFNLTSNLFFFEHEDLVTAVATLITALRTVKNRAELRRHTPLAPLHANTTRGGSTFTMLERDAIKRMNAVFDLIPKPAMYRCIVALFKTLKTFNSACKKLLER</sequence>
<dbReference type="AlphaFoldDB" id="A0A225VQ84"/>
<dbReference type="PANTHER" id="PTHR40866:SF1">
    <property type="entry name" value="BED-TYPE DOMAIN-CONTAINING PROTEIN"/>
    <property type="match status" value="1"/>
</dbReference>
<reference evidence="2" key="1">
    <citation type="submission" date="2017-03" db="EMBL/GenBank/DDBJ databases">
        <title>Phytopthora megakarya and P. palmivora, two closely related causual agents of cacao black pod achieved similar genome size and gene model numbers by different mechanisms.</title>
        <authorList>
            <person name="Ali S."/>
            <person name="Shao J."/>
            <person name="Larry D.J."/>
            <person name="Kronmiller B."/>
            <person name="Shen D."/>
            <person name="Strem M.D."/>
            <person name="Melnick R.L."/>
            <person name="Guiltinan M.J."/>
            <person name="Tyler B.M."/>
            <person name="Meinhardt L.W."/>
            <person name="Bailey B.A."/>
        </authorList>
    </citation>
    <scope>NUCLEOTIDE SEQUENCE [LARGE SCALE GENOMIC DNA]</scope>
    <source>
        <strain evidence="2">zdho120</strain>
    </source>
</reference>
<evidence type="ECO:0000313" key="2">
    <source>
        <dbReference type="Proteomes" id="UP000198211"/>
    </source>
</evidence>
<name>A0A225VQ84_9STRA</name>
<dbReference type="OrthoDB" id="125813at2759"/>
<keyword evidence="2" id="KW-1185">Reference proteome</keyword>
<protein>
    <submittedName>
        <fullName evidence="1">Uncharacterized protein</fullName>
    </submittedName>
</protein>
<dbReference type="PANTHER" id="PTHR40866">
    <property type="entry name" value="BED-TYPE DOMAIN-CONTAINING PROTEIN"/>
    <property type="match status" value="1"/>
</dbReference>
<proteinExistence type="predicted"/>
<comment type="caution">
    <text evidence="1">The sequence shown here is derived from an EMBL/GenBank/DDBJ whole genome shotgun (WGS) entry which is preliminary data.</text>
</comment>
<accession>A0A225VQ84</accession>
<evidence type="ECO:0000313" key="1">
    <source>
        <dbReference type="EMBL" id="OWZ07593.1"/>
    </source>
</evidence>
<gene>
    <name evidence="1" type="ORF">PHMEG_00019996</name>
</gene>
<organism evidence="1 2">
    <name type="scientific">Phytophthora megakarya</name>
    <dbReference type="NCBI Taxonomy" id="4795"/>
    <lineage>
        <taxon>Eukaryota</taxon>
        <taxon>Sar</taxon>
        <taxon>Stramenopiles</taxon>
        <taxon>Oomycota</taxon>
        <taxon>Peronosporomycetes</taxon>
        <taxon>Peronosporales</taxon>
        <taxon>Peronosporaceae</taxon>
        <taxon>Phytophthora</taxon>
    </lineage>
</organism>
<dbReference type="EMBL" id="NBNE01003479">
    <property type="protein sequence ID" value="OWZ07593.1"/>
    <property type="molecule type" value="Genomic_DNA"/>
</dbReference>
<dbReference type="Proteomes" id="UP000198211">
    <property type="component" value="Unassembled WGS sequence"/>
</dbReference>